<dbReference type="RefSeq" id="WP_051682905.1">
    <property type="nucleotide sequence ID" value="NZ_JMKI01000054.1"/>
</dbReference>
<comment type="caution">
    <text evidence="10">The sequence shown here is derived from an EMBL/GenBank/DDBJ whole genome shotgun (WGS) entry which is preliminary data.</text>
</comment>
<evidence type="ECO:0000256" key="6">
    <source>
        <dbReference type="ARBA" id="ARBA00022989"/>
    </source>
</evidence>
<evidence type="ECO:0000313" key="11">
    <source>
        <dbReference type="Proteomes" id="UP000027665"/>
    </source>
</evidence>
<dbReference type="InterPro" id="IPR004626">
    <property type="entry name" value="RarD"/>
</dbReference>
<evidence type="ECO:0000256" key="1">
    <source>
        <dbReference type="ARBA" id="ARBA00004651"/>
    </source>
</evidence>
<proteinExistence type="inferred from homology"/>
<feature type="domain" description="EamA" evidence="9">
    <location>
        <begin position="6"/>
        <end position="141"/>
    </location>
</feature>
<dbReference type="EMBL" id="JMKI01000054">
    <property type="protein sequence ID" value="KEJ91201.1"/>
    <property type="molecule type" value="Genomic_DNA"/>
</dbReference>
<dbReference type="GeneID" id="90984634"/>
<dbReference type="GO" id="GO:0005886">
    <property type="term" value="C:plasma membrane"/>
    <property type="evidence" value="ECO:0007669"/>
    <property type="project" value="UniProtKB-SubCell"/>
</dbReference>
<evidence type="ECO:0000256" key="2">
    <source>
        <dbReference type="ARBA" id="ARBA00007362"/>
    </source>
</evidence>
<dbReference type="STRING" id="2754.EH55_11655"/>
<keyword evidence="4" id="KW-1003">Cell membrane</keyword>
<dbReference type="InterPro" id="IPR037185">
    <property type="entry name" value="EmrE-like"/>
</dbReference>
<protein>
    <recommendedName>
        <fullName evidence="9">EamA domain-containing protein</fullName>
    </recommendedName>
</protein>
<feature type="transmembrane region" description="Helical" evidence="8">
    <location>
        <begin position="37"/>
        <end position="54"/>
    </location>
</feature>
<feature type="transmembrane region" description="Helical" evidence="8">
    <location>
        <begin position="74"/>
        <end position="91"/>
    </location>
</feature>
<dbReference type="InterPro" id="IPR000620">
    <property type="entry name" value="EamA_dom"/>
</dbReference>
<evidence type="ECO:0000256" key="3">
    <source>
        <dbReference type="ARBA" id="ARBA00022448"/>
    </source>
</evidence>
<evidence type="ECO:0000313" key="10">
    <source>
        <dbReference type="EMBL" id="KEJ91201.1"/>
    </source>
</evidence>
<dbReference type="Pfam" id="PF00892">
    <property type="entry name" value="EamA"/>
    <property type="match status" value="2"/>
</dbReference>
<evidence type="ECO:0000256" key="8">
    <source>
        <dbReference type="SAM" id="Phobius"/>
    </source>
</evidence>
<comment type="subcellular location">
    <subcellularLocation>
        <location evidence="1">Cell membrane</location>
        <topology evidence="1">Multi-pass membrane protein</topology>
    </subcellularLocation>
</comment>
<reference evidence="10 11" key="1">
    <citation type="submission" date="2014-04" db="EMBL/GenBank/DDBJ databases">
        <title>Draft Genome Sequence of Synergistes jonesii.</title>
        <authorList>
            <person name="Coil D.A."/>
            <person name="Eisen J.A."/>
            <person name="Holland-Moritz H.E."/>
        </authorList>
    </citation>
    <scope>NUCLEOTIDE SEQUENCE [LARGE SCALE GENOMIC DNA]</scope>
    <source>
        <strain evidence="10 11">78-1</strain>
    </source>
</reference>
<feature type="domain" description="EamA" evidence="9">
    <location>
        <begin position="152"/>
        <end position="281"/>
    </location>
</feature>
<feature type="transmembrane region" description="Helical" evidence="8">
    <location>
        <begin position="242"/>
        <end position="259"/>
    </location>
</feature>
<evidence type="ECO:0000259" key="9">
    <source>
        <dbReference type="Pfam" id="PF00892"/>
    </source>
</evidence>
<evidence type="ECO:0000256" key="5">
    <source>
        <dbReference type="ARBA" id="ARBA00022692"/>
    </source>
</evidence>
<gene>
    <name evidence="10" type="ORF">EH55_11655</name>
</gene>
<keyword evidence="7 8" id="KW-0472">Membrane</keyword>
<feature type="transmembrane region" description="Helical" evidence="8">
    <location>
        <begin position="210"/>
        <end position="230"/>
    </location>
</feature>
<keyword evidence="11" id="KW-1185">Reference proteome</keyword>
<dbReference type="PANTHER" id="PTHR22911">
    <property type="entry name" value="ACYL-MALONYL CONDENSING ENZYME-RELATED"/>
    <property type="match status" value="1"/>
</dbReference>
<dbReference type="OrthoDB" id="369870at2"/>
<sequence length="330" mass="36094">MTNPQKGAAAAFLAYLWWGSMPFYWKALQSISSSEILGHRVVWSAAFTLVLTLLGGRLGSAVSYISRNKKNSRLLFIGGYLITLNWGLYVWAINVGHILETSLGYYINPLVSMLFGTLLFGERLRAAQKAAIATAVAGVCLQIAALGEVPLVSLGIALTFGLYGAMKKAVALESRESLFIETISVAPAALVYLLYLQFAGRADFPYDPATTLLLAGTGVMTSVPLLLFAFAAHRVRLTTIGFIQYVSPTMTFLIGTFVYREGLSIYRLATFCCIWAALAIYSADAVMAGRKEKRAENAQSREGIFIPPHAHAYKDPTLPRGKRLSRFRGR</sequence>
<keyword evidence="3" id="KW-0813">Transport</keyword>
<accession>A0A073INY1</accession>
<feature type="transmembrane region" description="Helical" evidence="8">
    <location>
        <begin position="265"/>
        <end position="283"/>
    </location>
</feature>
<keyword evidence="6 8" id="KW-1133">Transmembrane helix</keyword>
<comment type="similarity">
    <text evidence="2">Belongs to the EamA transporter family.</text>
</comment>
<feature type="transmembrane region" description="Helical" evidence="8">
    <location>
        <begin position="7"/>
        <end position="25"/>
    </location>
</feature>
<keyword evidence="5 8" id="KW-0812">Transmembrane</keyword>
<dbReference type="PANTHER" id="PTHR22911:SF137">
    <property type="entry name" value="SOLUTE CARRIER FAMILY 35 MEMBER G2-RELATED"/>
    <property type="match status" value="1"/>
</dbReference>
<name>A0A073INY1_9BACT</name>
<feature type="transmembrane region" description="Helical" evidence="8">
    <location>
        <begin position="178"/>
        <end position="198"/>
    </location>
</feature>
<dbReference type="NCBIfam" id="TIGR00688">
    <property type="entry name" value="rarD"/>
    <property type="match status" value="1"/>
</dbReference>
<evidence type="ECO:0000256" key="4">
    <source>
        <dbReference type="ARBA" id="ARBA00022475"/>
    </source>
</evidence>
<evidence type="ECO:0000256" key="7">
    <source>
        <dbReference type="ARBA" id="ARBA00023136"/>
    </source>
</evidence>
<dbReference type="eggNOG" id="COG2962">
    <property type="taxonomic scope" value="Bacteria"/>
</dbReference>
<dbReference type="AlphaFoldDB" id="A0A073INY1"/>
<dbReference type="SUPFAM" id="SSF103481">
    <property type="entry name" value="Multidrug resistance efflux transporter EmrE"/>
    <property type="match status" value="2"/>
</dbReference>
<dbReference type="Proteomes" id="UP000027665">
    <property type="component" value="Unassembled WGS sequence"/>
</dbReference>
<organism evidence="10 11">
    <name type="scientific">Synergistes jonesii</name>
    <dbReference type="NCBI Taxonomy" id="2754"/>
    <lineage>
        <taxon>Bacteria</taxon>
        <taxon>Thermotogati</taxon>
        <taxon>Synergistota</taxon>
        <taxon>Synergistia</taxon>
        <taxon>Synergistales</taxon>
        <taxon>Synergistaceae</taxon>
        <taxon>Synergistes</taxon>
    </lineage>
</organism>
<feature type="transmembrane region" description="Helical" evidence="8">
    <location>
        <begin position="151"/>
        <end position="166"/>
    </location>
</feature>